<feature type="compositionally biased region" description="Basic and acidic residues" evidence="2">
    <location>
        <begin position="21"/>
        <end position="33"/>
    </location>
</feature>
<evidence type="ECO:0000256" key="2">
    <source>
        <dbReference type="SAM" id="MobiDB-lite"/>
    </source>
</evidence>
<feature type="region of interest" description="Disordered" evidence="2">
    <location>
        <begin position="1"/>
        <end position="37"/>
    </location>
</feature>
<dbReference type="AlphaFoldDB" id="K3WAJ4"/>
<proteinExistence type="predicted"/>
<dbReference type="EnsemblProtists" id="PYU1_T001985">
    <property type="protein sequence ID" value="PYU1_T001985"/>
    <property type="gene ID" value="PYU1_G001983"/>
</dbReference>
<sequence>MTAATLDNKKHVTASKPRLTALEKRERDKLRKREQAKRRVQVLQDRDNAARVLQESKISSSVWHQKERDEEKLILRRLERDMVYPQRTHPATAGYDFFPGIALMCSPVFNSYSHAIVPASQRLKHNEYGRLSSDLRGNPPPEAAYLHPACHGYAMAKALDSSRISPVFFVDGYEKIPLEKVVLENEDEDDDESDGEDGFNVGGDTKATRRAQILDSREREKLQALMAARFSRSTPCLICKATAPATMGCPGCFTFSSEKHHGTVSSLAAQRLRTPKTRHQEEKDRVEHHKALQRQLVIPSIYRQKQEQDQLYANGAIAATARKEDDYYMHVLVDYQAIRKHRSIMSNFVTLHIKALPVGNIVSLRIDMKSTVAYVYELYRASTELPNRPIHLLLPTSKGLFYLNERIEDATDVRNGLVFGEFYLEDFNLHASSGRPTSAAALAGRSSITAAREFMLFSVAVLNDSSTPQLVANNLQQNFHILPHEITALDSMPIHRAICALPKAVDQDLCQLKLLPHIQRMQIFSETSKRIALNEQQQEREALLRAAYYEKKQARLERKKKQNQLNQQNGKPSQKVRRALTYFQYLCEATSNPNKPKVHEERLEKLWQCFQLLEEWKICKKGRLVDAETTEDTLKLLKLHQEATVVAFGRILESKSQGPLLYPIMCLGSGGGSVATRKLVVKIGVRLGVAAQDNREYGLLLDLEQDFKAMEAATTVVRAEDKLKKRGFTKKSLVLLAKEEEQQINAALSLCADFEWKAKDPRNASNARPTLFTSTDLLCPPFYEFKWVLMAKAYNQVMRAIAFQIARLEEFNALAKVLQNTDAILSKAQIEKWQSEVDKFLATFSSGPVPGMDATDENLINSSNSSLHNRSSKTNFLANAAQRILVKKGAAVLRKRAQLRKKQIREREEELVRLRKLQEENDLPKLSVVQQLKLTFMKEKAPQIKEALELTPAEKLKLKASQMLDKVAATAASVTVAAKKEYKVRAL</sequence>
<dbReference type="EMBL" id="GL376634">
    <property type="status" value="NOT_ANNOTATED_CDS"/>
    <property type="molecule type" value="Genomic_DNA"/>
</dbReference>
<organism evidence="3 4">
    <name type="scientific">Globisporangium ultimum (strain ATCC 200006 / CBS 805.95 / DAOM BR144)</name>
    <name type="common">Pythium ultimum</name>
    <dbReference type="NCBI Taxonomy" id="431595"/>
    <lineage>
        <taxon>Eukaryota</taxon>
        <taxon>Sar</taxon>
        <taxon>Stramenopiles</taxon>
        <taxon>Oomycota</taxon>
        <taxon>Peronosporomycetes</taxon>
        <taxon>Pythiales</taxon>
        <taxon>Pythiaceae</taxon>
        <taxon>Globisporangium</taxon>
    </lineage>
</organism>
<accession>K3WAJ4</accession>
<protein>
    <submittedName>
        <fullName evidence="3">Uncharacterized protein</fullName>
    </submittedName>
</protein>
<reference evidence="3" key="3">
    <citation type="submission" date="2015-02" db="UniProtKB">
        <authorList>
            <consortium name="EnsemblProtists"/>
        </authorList>
    </citation>
    <scope>IDENTIFICATION</scope>
    <source>
        <strain evidence="3">DAOM BR144</strain>
    </source>
</reference>
<feature type="compositionally biased region" description="Acidic residues" evidence="2">
    <location>
        <begin position="184"/>
        <end position="197"/>
    </location>
</feature>
<dbReference type="eggNOG" id="ENOG502RTGX">
    <property type="taxonomic scope" value="Eukaryota"/>
</dbReference>
<reference evidence="4" key="2">
    <citation type="submission" date="2010-04" db="EMBL/GenBank/DDBJ databases">
        <authorList>
            <person name="Buell R."/>
            <person name="Hamilton J."/>
            <person name="Hostetler J."/>
        </authorList>
    </citation>
    <scope>NUCLEOTIDE SEQUENCE [LARGE SCALE GENOMIC DNA]</scope>
    <source>
        <strain evidence="4">DAOM:BR144</strain>
    </source>
</reference>
<feature type="region of interest" description="Disordered" evidence="2">
    <location>
        <begin position="184"/>
        <end position="210"/>
    </location>
</feature>
<evidence type="ECO:0000313" key="3">
    <source>
        <dbReference type="EnsemblProtists" id="PYU1_T001985"/>
    </source>
</evidence>
<keyword evidence="1" id="KW-0175">Coiled coil</keyword>
<dbReference type="InParanoid" id="K3WAJ4"/>
<dbReference type="HOGENOM" id="CLU_013942_0_0_1"/>
<evidence type="ECO:0000256" key="1">
    <source>
        <dbReference type="SAM" id="Coils"/>
    </source>
</evidence>
<dbReference type="Proteomes" id="UP000019132">
    <property type="component" value="Unassembled WGS sequence"/>
</dbReference>
<keyword evidence="4" id="KW-1185">Reference proteome</keyword>
<feature type="coiled-coil region" evidence="1">
    <location>
        <begin position="894"/>
        <end position="921"/>
    </location>
</feature>
<name>K3WAJ4_GLOUD</name>
<dbReference type="OMA" id="RPHIHAM"/>
<dbReference type="VEuPathDB" id="FungiDB:PYU1_G001983"/>
<reference evidence="4" key="1">
    <citation type="journal article" date="2010" name="Genome Biol.">
        <title>Genome sequence of the necrotrophic plant pathogen Pythium ultimum reveals original pathogenicity mechanisms and effector repertoire.</title>
        <authorList>
            <person name="Levesque C.A."/>
            <person name="Brouwer H."/>
            <person name="Cano L."/>
            <person name="Hamilton J.P."/>
            <person name="Holt C."/>
            <person name="Huitema E."/>
            <person name="Raffaele S."/>
            <person name="Robideau G.P."/>
            <person name="Thines M."/>
            <person name="Win J."/>
            <person name="Zerillo M.M."/>
            <person name="Beakes G.W."/>
            <person name="Boore J.L."/>
            <person name="Busam D."/>
            <person name="Dumas B."/>
            <person name="Ferriera S."/>
            <person name="Fuerstenberg S.I."/>
            <person name="Gachon C.M."/>
            <person name="Gaulin E."/>
            <person name="Govers F."/>
            <person name="Grenville-Briggs L."/>
            <person name="Horner N."/>
            <person name="Hostetler J."/>
            <person name="Jiang R.H."/>
            <person name="Johnson J."/>
            <person name="Krajaejun T."/>
            <person name="Lin H."/>
            <person name="Meijer H.J."/>
            <person name="Moore B."/>
            <person name="Morris P."/>
            <person name="Phuntmart V."/>
            <person name="Puiu D."/>
            <person name="Shetty J."/>
            <person name="Stajich J.E."/>
            <person name="Tripathy S."/>
            <person name="Wawra S."/>
            <person name="van West P."/>
            <person name="Whitty B.R."/>
            <person name="Coutinho P.M."/>
            <person name="Henrissat B."/>
            <person name="Martin F."/>
            <person name="Thomas P.D."/>
            <person name="Tyler B.M."/>
            <person name="De Vries R.P."/>
            <person name="Kamoun S."/>
            <person name="Yandell M."/>
            <person name="Tisserat N."/>
            <person name="Buell C.R."/>
        </authorList>
    </citation>
    <scope>NUCLEOTIDE SEQUENCE</scope>
    <source>
        <strain evidence="4">DAOM:BR144</strain>
    </source>
</reference>
<evidence type="ECO:0000313" key="4">
    <source>
        <dbReference type="Proteomes" id="UP000019132"/>
    </source>
</evidence>